<dbReference type="InterPro" id="IPR001424">
    <property type="entry name" value="SOD_Cu_Zn_dom"/>
</dbReference>
<evidence type="ECO:0000256" key="4">
    <source>
        <dbReference type="SAM" id="SignalP"/>
    </source>
</evidence>
<evidence type="ECO:0000313" key="7">
    <source>
        <dbReference type="Proteomes" id="UP000264036"/>
    </source>
</evidence>
<dbReference type="Gene3D" id="2.60.40.200">
    <property type="entry name" value="Superoxide dismutase, copper/zinc binding domain"/>
    <property type="match status" value="1"/>
</dbReference>
<reference evidence="6 7" key="1">
    <citation type="journal article" date="2018" name="Nat. Biotechnol.">
        <title>A standardized bacterial taxonomy based on genome phylogeny substantially revises the tree of life.</title>
        <authorList>
            <person name="Parks D.H."/>
            <person name="Chuvochina M."/>
            <person name="Waite D.W."/>
            <person name="Rinke C."/>
            <person name="Skarshewski A."/>
            <person name="Chaumeil P.A."/>
            <person name="Hugenholtz P."/>
        </authorList>
    </citation>
    <scope>NUCLEOTIDE SEQUENCE [LARGE SCALE GENOMIC DNA]</scope>
    <source>
        <strain evidence="6">UBA10707</strain>
    </source>
</reference>
<dbReference type="EC" id="1.15.1.1" evidence="2"/>
<evidence type="ECO:0000313" key="6">
    <source>
        <dbReference type="EMBL" id="HBP31645.1"/>
    </source>
</evidence>
<accession>A0A356LM87</accession>
<dbReference type="CDD" id="cd00305">
    <property type="entry name" value="Cu-Zn_Superoxide_Dismutase"/>
    <property type="match status" value="1"/>
</dbReference>
<comment type="catalytic activity">
    <reaction evidence="2">
        <text>2 superoxide + 2 H(+) = H2O2 + O2</text>
        <dbReference type="Rhea" id="RHEA:20696"/>
        <dbReference type="ChEBI" id="CHEBI:15378"/>
        <dbReference type="ChEBI" id="CHEBI:15379"/>
        <dbReference type="ChEBI" id="CHEBI:16240"/>
        <dbReference type="ChEBI" id="CHEBI:18421"/>
        <dbReference type="EC" id="1.15.1.1"/>
    </reaction>
</comment>
<keyword evidence="2" id="KW-0560">Oxidoreductase</keyword>
<dbReference type="NCBIfam" id="NF007628">
    <property type="entry name" value="PRK10290.1"/>
    <property type="match status" value="1"/>
</dbReference>
<proteinExistence type="inferred from homology"/>
<feature type="chain" id="PRO_5016948947" description="Superoxide dismutase [Cu-Zn]" evidence="4">
    <location>
        <begin position="23"/>
        <end position="177"/>
    </location>
</feature>
<evidence type="ECO:0000256" key="2">
    <source>
        <dbReference type="RuleBase" id="RU000393"/>
    </source>
</evidence>
<dbReference type="InterPro" id="IPR036423">
    <property type="entry name" value="SOD-like_Cu/Zn_dom_sf"/>
</dbReference>
<feature type="domain" description="Superoxide dismutase copper/zinc binding" evidence="5">
    <location>
        <begin position="42"/>
        <end position="176"/>
    </location>
</feature>
<feature type="region of interest" description="Disordered" evidence="3">
    <location>
        <begin position="89"/>
        <end position="113"/>
    </location>
</feature>
<comment type="cofactor">
    <cofactor evidence="2">
        <name>Cu cation</name>
        <dbReference type="ChEBI" id="CHEBI:23378"/>
    </cofactor>
    <text evidence="2">Binds 1 copper ion per subunit.</text>
</comment>
<dbReference type="PROSITE" id="PS00332">
    <property type="entry name" value="SOD_CU_ZN_2"/>
    <property type="match status" value="1"/>
</dbReference>
<evidence type="ECO:0000259" key="5">
    <source>
        <dbReference type="Pfam" id="PF00080"/>
    </source>
</evidence>
<comment type="caution">
    <text evidence="6">The sequence shown here is derived from an EMBL/GenBank/DDBJ whole genome shotgun (WGS) entry which is preliminary data.</text>
</comment>
<feature type="compositionally biased region" description="Basic and acidic residues" evidence="3">
    <location>
        <begin position="96"/>
        <end position="107"/>
    </location>
</feature>
<dbReference type="GO" id="GO:0005507">
    <property type="term" value="F:copper ion binding"/>
    <property type="evidence" value="ECO:0007669"/>
    <property type="project" value="InterPro"/>
</dbReference>
<dbReference type="InterPro" id="IPR018152">
    <property type="entry name" value="SOD_Cu/Zn_BS"/>
</dbReference>
<dbReference type="SUPFAM" id="SSF49329">
    <property type="entry name" value="Cu,Zn superoxide dismutase-like"/>
    <property type="match status" value="1"/>
</dbReference>
<dbReference type="EMBL" id="DOEK01000042">
    <property type="protein sequence ID" value="HBP31645.1"/>
    <property type="molecule type" value="Genomic_DNA"/>
</dbReference>
<evidence type="ECO:0000256" key="3">
    <source>
        <dbReference type="SAM" id="MobiDB-lite"/>
    </source>
</evidence>
<dbReference type="GO" id="GO:0004784">
    <property type="term" value="F:superoxide dismutase activity"/>
    <property type="evidence" value="ECO:0007669"/>
    <property type="project" value="UniProtKB-EC"/>
</dbReference>
<evidence type="ECO:0000256" key="1">
    <source>
        <dbReference type="ARBA" id="ARBA00010457"/>
    </source>
</evidence>
<protein>
    <recommendedName>
        <fullName evidence="2">Superoxide dismutase [Cu-Zn]</fullName>
        <ecNumber evidence="2">1.15.1.1</ecNumber>
    </recommendedName>
</protein>
<comment type="similarity">
    <text evidence="1 2">Belongs to the Cu-Zn superoxide dismutase family.</text>
</comment>
<dbReference type="Proteomes" id="UP000264036">
    <property type="component" value="Unassembled WGS sequence"/>
</dbReference>
<comment type="cofactor">
    <cofactor evidence="2">
        <name>Zn(2+)</name>
        <dbReference type="ChEBI" id="CHEBI:29105"/>
    </cofactor>
    <text evidence="2">Binds 1 zinc ion per subunit.</text>
</comment>
<dbReference type="PANTHER" id="PTHR10003">
    <property type="entry name" value="SUPEROXIDE DISMUTASE CU-ZN -RELATED"/>
    <property type="match status" value="1"/>
</dbReference>
<sequence>MRLEKLLLATMLSAGMISTASAAELKVTMNEATTSATGNQMGQVIISETPFGLLFTPDLKGLDPGVHGFHVHENASCDAAEKDGKTVPALAAGGHLDPKKTGKHEGPYSDQGHVGDLPGLVVAADGTSTYPVLAPRLKALSDVQQHALMIHEGGDNYSDHPKALGGGGGRMVCGVIK</sequence>
<keyword evidence="2" id="KW-0479">Metal-binding</keyword>
<dbReference type="Pfam" id="PF00080">
    <property type="entry name" value="Sod_Cu"/>
    <property type="match status" value="1"/>
</dbReference>
<comment type="function">
    <text evidence="2">Destroys radicals which are normally produced within the cells and which are toxic to biological systems.</text>
</comment>
<organism evidence="6 7">
    <name type="scientific">Advenella kashmirensis</name>
    <dbReference type="NCBI Taxonomy" id="310575"/>
    <lineage>
        <taxon>Bacteria</taxon>
        <taxon>Pseudomonadati</taxon>
        <taxon>Pseudomonadota</taxon>
        <taxon>Betaproteobacteria</taxon>
        <taxon>Burkholderiales</taxon>
        <taxon>Alcaligenaceae</taxon>
    </lineage>
</organism>
<feature type="signal peptide" evidence="4">
    <location>
        <begin position="1"/>
        <end position="22"/>
    </location>
</feature>
<name>A0A356LM87_9BURK</name>
<dbReference type="InterPro" id="IPR024134">
    <property type="entry name" value="SOD_Cu/Zn_/chaperone"/>
</dbReference>
<keyword evidence="2" id="KW-0862">Zinc</keyword>
<keyword evidence="4" id="KW-0732">Signal</keyword>
<keyword evidence="2" id="KW-0186">Copper</keyword>
<dbReference type="AlphaFoldDB" id="A0A356LM87"/>
<gene>
    <name evidence="6" type="ORF">DD666_19815</name>
</gene>